<feature type="transmembrane region" description="Helical" evidence="3">
    <location>
        <begin position="154"/>
        <end position="176"/>
    </location>
</feature>
<dbReference type="SUPFAM" id="SSF160544">
    <property type="entry name" value="EscU C-terminal domain-like"/>
    <property type="match status" value="1"/>
</dbReference>
<dbReference type="Proteomes" id="UP000032232">
    <property type="component" value="Unassembled WGS sequence"/>
</dbReference>
<feature type="region of interest" description="Disordered" evidence="2">
    <location>
        <begin position="1"/>
        <end position="22"/>
    </location>
</feature>
<dbReference type="RefSeq" id="WP_043920844.1">
    <property type="nucleotide sequence ID" value="NZ_FZPF01000001.1"/>
</dbReference>
<dbReference type="PRINTS" id="PR00950">
    <property type="entry name" value="TYPE3IMSPROT"/>
</dbReference>
<keyword evidence="3" id="KW-0812">Transmembrane</keyword>
<evidence type="ECO:0000256" key="2">
    <source>
        <dbReference type="SAM" id="MobiDB-lite"/>
    </source>
</evidence>
<feature type="transmembrane region" description="Helical" evidence="3">
    <location>
        <begin position="91"/>
        <end position="109"/>
    </location>
</feature>
<evidence type="ECO:0000313" key="5">
    <source>
        <dbReference type="Proteomes" id="UP000032232"/>
    </source>
</evidence>
<dbReference type="AlphaFoldDB" id="A0A0D1D2G7"/>
<dbReference type="Pfam" id="PF01312">
    <property type="entry name" value="Bac_export_2"/>
    <property type="match status" value="1"/>
</dbReference>
<keyword evidence="3" id="KW-0472">Membrane</keyword>
<keyword evidence="5" id="KW-1185">Reference proteome</keyword>
<feature type="transmembrane region" description="Helical" evidence="3">
    <location>
        <begin position="31"/>
        <end position="50"/>
    </location>
</feature>
<dbReference type="PANTHER" id="PTHR30531:SF12">
    <property type="entry name" value="FLAGELLAR BIOSYNTHETIC PROTEIN FLHB"/>
    <property type="match status" value="1"/>
</dbReference>
<dbReference type="GO" id="GO:0009306">
    <property type="term" value="P:protein secretion"/>
    <property type="evidence" value="ECO:0007669"/>
    <property type="project" value="InterPro"/>
</dbReference>
<dbReference type="Gene3D" id="3.40.1690.10">
    <property type="entry name" value="secretion proteins EscU"/>
    <property type="match status" value="1"/>
</dbReference>
<accession>A0A0D1D2G7</accession>
<name>A0A0D1D2G7_9RHOB</name>
<organism evidence="4 5">
    <name type="scientific">Jannaschia aquimarina</name>
    <dbReference type="NCBI Taxonomy" id="935700"/>
    <lineage>
        <taxon>Bacteria</taxon>
        <taxon>Pseudomonadati</taxon>
        <taxon>Pseudomonadota</taxon>
        <taxon>Alphaproteobacteria</taxon>
        <taxon>Rhodobacterales</taxon>
        <taxon>Roseobacteraceae</taxon>
        <taxon>Jannaschia</taxon>
    </lineage>
</organism>
<reference evidence="4 5" key="1">
    <citation type="submission" date="2015-02" db="EMBL/GenBank/DDBJ databases">
        <title>Genome Sequence of Jannaschia aquimarina DSM28248, a member of the Roseobacter clade.</title>
        <authorList>
            <person name="Voget S."/>
            <person name="Daniel R."/>
        </authorList>
    </citation>
    <scope>NUCLEOTIDE SEQUENCE [LARGE SCALE GENOMIC DNA]</scope>
    <source>
        <strain evidence="4 5">GSW-M26</strain>
    </source>
</reference>
<dbReference type="GO" id="GO:0005886">
    <property type="term" value="C:plasma membrane"/>
    <property type="evidence" value="ECO:0007669"/>
    <property type="project" value="TreeGrafter"/>
</dbReference>
<evidence type="ECO:0000256" key="3">
    <source>
        <dbReference type="SAM" id="Phobius"/>
    </source>
</evidence>
<dbReference type="PANTHER" id="PTHR30531">
    <property type="entry name" value="FLAGELLAR BIOSYNTHETIC PROTEIN FLHB"/>
    <property type="match status" value="1"/>
</dbReference>
<evidence type="ECO:0000313" key="4">
    <source>
        <dbReference type="EMBL" id="KIT14293.1"/>
    </source>
</evidence>
<comment type="similarity">
    <text evidence="1">Belongs to the type III secretion exporter family.</text>
</comment>
<protein>
    <submittedName>
        <fullName evidence="4">FlhB protein</fullName>
    </submittedName>
</protein>
<gene>
    <name evidence="4" type="primary">flhB</name>
    <name evidence="4" type="ORF">jaqu_40870</name>
</gene>
<dbReference type="PATRIC" id="fig|935700.4.peg.4213"/>
<proteinExistence type="inferred from homology"/>
<feature type="region of interest" description="Disordered" evidence="2">
    <location>
        <begin position="222"/>
        <end position="242"/>
    </location>
</feature>
<dbReference type="InterPro" id="IPR006135">
    <property type="entry name" value="T3SS_substrate_exporter"/>
</dbReference>
<keyword evidence="3" id="KW-1133">Transmembrane helix</keyword>
<feature type="transmembrane region" description="Helical" evidence="3">
    <location>
        <begin position="188"/>
        <end position="210"/>
    </location>
</feature>
<comment type="caution">
    <text evidence="4">The sequence shown here is derived from an EMBL/GenBank/DDBJ whole genome shotgun (WGS) entry which is preliminary data.</text>
</comment>
<dbReference type="OrthoDB" id="9807950at2"/>
<dbReference type="EMBL" id="JYFE01000081">
    <property type="protein sequence ID" value="KIT14293.1"/>
    <property type="molecule type" value="Genomic_DNA"/>
</dbReference>
<evidence type="ECO:0000256" key="1">
    <source>
        <dbReference type="ARBA" id="ARBA00010690"/>
    </source>
</evidence>
<dbReference type="STRING" id="935700.jaqu_40870"/>
<feature type="compositionally biased region" description="Basic and acidic residues" evidence="2">
    <location>
        <begin position="222"/>
        <end position="239"/>
    </location>
</feature>
<dbReference type="InterPro" id="IPR029025">
    <property type="entry name" value="T3SS_substrate_exporter_C"/>
</dbReference>
<sequence length="357" mass="37993">MSENADKPFEPSAEKLRKAREKGETARAPDLNAFALYLGLLLTVIVALPWSGHQMMQVGGRMLAGADTLAADALAGGNAVSAMVFGTVLKLSLAWVAAPAAVLLLAIALQRSAVFAPTKLAPKLSRISPIAGAANKFGKTGLFEFAKSAAKMTLYSLLLFAVLAWSAERLVAAAALPKGQSLTLLAQLALVFLASVTVIAAGLGTLDFYFQRHAHLMKNRMDHKELRDESKDAEGDPQMKSRRRARAQEIATNTMLADVPEATVVIVNPTRYAVALRWTPTDQSPPVCLAKGVDLVAARIRETAIEAGIPIYSDPPTARALHATVDLGDAIPREHFQAVAVAIRFAQDLKTIAGARG</sequence>